<evidence type="ECO:0000259" key="6">
    <source>
        <dbReference type="Pfam" id="PF04542"/>
    </source>
</evidence>
<gene>
    <name evidence="8" type="ORF">QJS35_10795</name>
</gene>
<dbReference type="InterPro" id="IPR013324">
    <property type="entry name" value="RNA_pol_sigma_r3/r4-like"/>
</dbReference>
<dbReference type="Gene3D" id="1.10.1740.10">
    <property type="match status" value="1"/>
</dbReference>
<dbReference type="Pfam" id="PF04542">
    <property type="entry name" value="Sigma70_r2"/>
    <property type="match status" value="1"/>
</dbReference>
<dbReference type="PANTHER" id="PTHR43133">
    <property type="entry name" value="RNA POLYMERASE ECF-TYPE SIGMA FACTO"/>
    <property type="match status" value="1"/>
</dbReference>
<dbReference type="NCBIfam" id="TIGR02937">
    <property type="entry name" value="sigma70-ECF"/>
    <property type="match status" value="1"/>
</dbReference>
<comment type="caution">
    <text evidence="8">The sequence shown here is derived from an EMBL/GenBank/DDBJ whole genome shotgun (WGS) entry which is preliminary data.</text>
</comment>
<dbReference type="InterPro" id="IPR007627">
    <property type="entry name" value="RNA_pol_sigma70_r2"/>
</dbReference>
<keyword evidence="4" id="KW-0238">DNA-binding</keyword>
<keyword evidence="3" id="KW-0731">Sigma factor</keyword>
<evidence type="ECO:0000256" key="1">
    <source>
        <dbReference type="ARBA" id="ARBA00010641"/>
    </source>
</evidence>
<protein>
    <submittedName>
        <fullName evidence="8">RNA polymerase sigma factor</fullName>
    </submittedName>
</protein>
<feature type="domain" description="RNA polymerase sigma-70 region 2" evidence="6">
    <location>
        <begin position="16"/>
        <end position="78"/>
    </location>
</feature>
<evidence type="ECO:0000256" key="2">
    <source>
        <dbReference type="ARBA" id="ARBA00023015"/>
    </source>
</evidence>
<sequence>MATSFDEEFDKQTVPYRPELLRYCRKLTGSEWDSEDLFQEVMLKAFRRFQRWPERELSKPYLYRIAANAWFDICRRRKITFLPELLLDQSKLAYSEWSRYDVRESLEYLMDTLEPRQTVLILLTDVFGFSPTETGNALGLPVSAIKAVLHRARARLKKVADRQLHRLEEENRTGKLTESNPKANTKLFESFVKAFREADTESMFRSYRDLSVYGVTVDQVLLVREHAWFYFKDPDGNILMMSSPFKRGGKPFTAEQE</sequence>
<dbReference type="InterPro" id="IPR013325">
    <property type="entry name" value="RNA_pol_sigma_r2"/>
</dbReference>
<feature type="domain" description="RNA polymerase sigma factor 70 region 4 type 2" evidence="7">
    <location>
        <begin position="104"/>
        <end position="156"/>
    </location>
</feature>
<dbReference type="InterPro" id="IPR039425">
    <property type="entry name" value="RNA_pol_sigma-70-like"/>
</dbReference>
<organism evidence="8 9">
    <name type="scientific">Cohnella silvisoli</name>
    <dbReference type="NCBI Taxonomy" id="2873699"/>
    <lineage>
        <taxon>Bacteria</taxon>
        <taxon>Bacillati</taxon>
        <taxon>Bacillota</taxon>
        <taxon>Bacilli</taxon>
        <taxon>Bacillales</taxon>
        <taxon>Paenibacillaceae</taxon>
        <taxon>Cohnella</taxon>
    </lineage>
</organism>
<evidence type="ECO:0000256" key="3">
    <source>
        <dbReference type="ARBA" id="ARBA00023082"/>
    </source>
</evidence>
<dbReference type="Pfam" id="PF08281">
    <property type="entry name" value="Sigma70_r4_2"/>
    <property type="match status" value="1"/>
</dbReference>
<dbReference type="InterPro" id="IPR036388">
    <property type="entry name" value="WH-like_DNA-bd_sf"/>
</dbReference>
<dbReference type="SUPFAM" id="SSF88659">
    <property type="entry name" value="Sigma3 and sigma4 domains of RNA polymerase sigma factors"/>
    <property type="match status" value="1"/>
</dbReference>
<evidence type="ECO:0000313" key="9">
    <source>
        <dbReference type="Proteomes" id="UP001493487"/>
    </source>
</evidence>
<evidence type="ECO:0000259" key="7">
    <source>
        <dbReference type="Pfam" id="PF08281"/>
    </source>
</evidence>
<keyword evidence="5" id="KW-0804">Transcription</keyword>
<evidence type="ECO:0000256" key="5">
    <source>
        <dbReference type="ARBA" id="ARBA00023163"/>
    </source>
</evidence>
<dbReference type="InterPro" id="IPR013249">
    <property type="entry name" value="RNA_pol_sigma70_r4_t2"/>
</dbReference>
<reference evidence="8 9" key="1">
    <citation type="journal article" date="2023" name="Genome Announc.">
        <title>Pan-Genome Analyses of the Genus Cohnella and Proposal of the Novel Species Cohnella silvisoli sp. nov., Isolated from Forest Soil.</title>
        <authorList>
            <person name="Wang C."/>
            <person name="Mao L."/>
            <person name="Bao G."/>
            <person name="Zhu H."/>
        </authorList>
    </citation>
    <scope>NUCLEOTIDE SEQUENCE [LARGE SCALE GENOMIC DNA]</scope>
    <source>
        <strain evidence="8 9">NL03-T5-1</strain>
    </source>
</reference>
<dbReference type="RefSeq" id="WP_232185585.1">
    <property type="nucleotide sequence ID" value="NZ_JAIOAP010000005.1"/>
</dbReference>
<dbReference type="SUPFAM" id="SSF88946">
    <property type="entry name" value="Sigma2 domain of RNA polymerase sigma factors"/>
    <property type="match status" value="1"/>
</dbReference>
<accession>A0ABV1KS29</accession>
<keyword evidence="9" id="KW-1185">Reference proteome</keyword>
<dbReference type="Gene3D" id="1.10.10.10">
    <property type="entry name" value="Winged helix-like DNA-binding domain superfamily/Winged helix DNA-binding domain"/>
    <property type="match status" value="1"/>
</dbReference>
<dbReference type="PANTHER" id="PTHR43133:SF8">
    <property type="entry name" value="RNA POLYMERASE SIGMA FACTOR HI_1459-RELATED"/>
    <property type="match status" value="1"/>
</dbReference>
<evidence type="ECO:0000256" key="4">
    <source>
        <dbReference type="ARBA" id="ARBA00023125"/>
    </source>
</evidence>
<name>A0ABV1KS29_9BACL</name>
<proteinExistence type="inferred from homology"/>
<dbReference type="InterPro" id="IPR014284">
    <property type="entry name" value="RNA_pol_sigma-70_dom"/>
</dbReference>
<dbReference type="CDD" id="cd06171">
    <property type="entry name" value="Sigma70_r4"/>
    <property type="match status" value="1"/>
</dbReference>
<evidence type="ECO:0000313" key="8">
    <source>
        <dbReference type="EMBL" id="MEQ4482884.1"/>
    </source>
</evidence>
<dbReference type="Proteomes" id="UP001493487">
    <property type="component" value="Unassembled WGS sequence"/>
</dbReference>
<dbReference type="EMBL" id="JASKHM010000005">
    <property type="protein sequence ID" value="MEQ4482884.1"/>
    <property type="molecule type" value="Genomic_DNA"/>
</dbReference>
<comment type="similarity">
    <text evidence="1">Belongs to the sigma-70 factor family. ECF subfamily.</text>
</comment>
<keyword evidence="2" id="KW-0805">Transcription regulation</keyword>